<name>A0A450WDJ0_9GAMM</name>
<dbReference type="EMBL" id="CAADFN010000012">
    <property type="protein sequence ID" value="VFK15031.1"/>
    <property type="molecule type" value="Genomic_DNA"/>
</dbReference>
<protein>
    <submittedName>
        <fullName evidence="1">Uncharacterized protein</fullName>
    </submittedName>
</protein>
<accession>A0A450WDJ0</accession>
<reference evidence="1" key="1">
    <citation type="submission" date="2019-02" db="EMBL/GenBank/DDBJ databases">
        <authorList>
            <person name="Gruber-Vodicka R. H."/>
            <person name="Seah K. B. B."/>
        </authorList>
    </citation>
    <scope>NUCLEOTIDE SEQUENCE</scope>
    <source>
        <strain evidence="1">BECK_BY7</strain>
    </source>
</reference>
<evidence type="ECO:0000313" key="1">
    <source>
        <dbReference type="EMBL" id="VFK15031.1"/>
    </source>
</evidence>
<dbReference type="AlphaFoldDB" id="A0A450WDJ0"/>
<proteinExistence type="predicted"/>
<organism evidence="1">
    <name type="scientific">Candidatus Kentrum sp. LFY</name>
    <dbReference type="NCBI Taxonomy" id="2126342"/>
    <lineage>
        <taxon>Bacteria</taxon>
        <taxon>Pseudomonadati</taxon>
        <taxon>Pseudomonadota</taxon>
        <taxon>Gammaproteobacteria</taxon>
        <taxon>Candidatus Kentrum</taxon>
    </lineage>
</organism>
<sequence>MSEPDWAKTLRELVKHVFSSQDVLESITYSELAKRIGRLNKHGEGHGHGMGNILGEMGSLLKNIEGEWGEPIPHIQSLVVQKSGPFVGLPDDGISEFWEEYPKLSKPEKFEKVYAEYERIKEFGSRWNKVLSALELKPIKEKPGTKASKRGRFGGSGESPRHSALKEYVRDNPRLVGADVSSIVILEYPLPSGDVVDLLFKCSNRWIAVEVKSKVSDRSEWDYRRGLYQCVKYRAVLEAMREGGEDGYGVPDSIEVILLLESKLPNQYSLLAENLAIKVLEKIKVSKAPP</sequence>
<gene>
    <name evidence="1" type="ORF">BECKLFY1418C_GA0070996_101237</name>
</gene>